<evidence type="ECO:0000313" key="12">
    <source>
        <dbReference type="Proteomes" id="UP000694680"/>
    </source>
</evidence>
<dbReference type="SMART" id="SM00409">
    <property type="entry name" value="IG"/>
    <property type="match status" value="2"/>
</dbReference>
<evidence type="ECO:0000256" key="3">
    <source>
        <dbReference type="ARBA" id="ARBA00022734"/>
    </source>
</evidence>
<feature type="domain" description="Ig-like" evidence="10">
    <location>
        <begin position="150"/>
        <end position="238"/>
    </location>
</feature>
<dbReference type="PANTHER" id="PTHR12035:SF128">
    <property type="entry name" value="BRANCHED CHAIN KETO ACID DEHYDROGENASE E1 SUBUNIT BETA,-LIKE-RELATED"/>
    <property type="match status" value="1"/>
</dbReference>
<keyword evidence="4" id="KW-0130">Cell adhesion</keyword>
<keyword evidence="3" id="KW-0430">Lectin</keyword>
<dbReference type="InterPro" id="IPR003599">
    <property type="entry name" value="Ig_sub"/>
</dbReference>
<dbReference type="GO" id="GO:0005886">
    <property type="term" value="C:plasma membrane"/>
    <property type="evidence" value="ECO:0007669"/>
    <property type="project" value="TreeGrafter"/>
</dbReference>
<keyword evidence="6" id="KW-0472">Membrane</keyword>
<keyword evidence="12" id="KW-1185">Reference proteome</keyword>
<dbReference type="InterPro" id="IPR007110">
    <property type="entry name" value="Ig-like_dom"/>
</dbReference>
<dbReference type="Gene3D" id="2.60.40.10">
    <property type="entry name" value="Immunoglobulins"/>
    <property type="match status" value="3"/>
</dbReference>
<dbReference type="InterPro" id="IPR013162">
    <property type="entry name" value="CD80_C2-set"/>
</dbReference>
<dbReference type="InterPro" id="IPR013783">
    <property type="entry name" value="Ig-like_fold"/>
</dbReference>
<keyword evidence="5" id="KW-1133">Transmembrane helix</keyword>
<feature type="compositionally biased region" description="Basic and acidic residues" evidence="9">
    <location>
        <begin position="189"/>
        <end position="199"/>
    </location>
</feature>
<dbReference type="AlphaFoldDB" id="A0A8C5GYL4"/>
<reference evidence="11" key="2">
    <citation type="submission" date="2025-08" db="UniProtKB">
        <authorList>
            <consortium name="Ensembl"/>
        </authorList>
    </citation>
    <scope>IDENTIFICATION</scope>
</reference>
<dbReference type="InterPro" id="IPR036179">
    <property type="entry name" value="Ig-like_dom_sf"/>
</dbReference>
<evidence type="ECO:0000313" key="11">
    <source>
        <dbReference type="Ensembl" id="ENSGWIP00000036752.1"/>
    </source>
</evidence>
<dbReference type="Pfam" id="PF08205">
    <property type="entry name" value="C2-set_2"/>
    <property type="match status" value="1"/>
</dbReference>
<dbReference type="PANTHER" id="PTHR12035">
    <property type="entry name" value="SIALIC ACID BINDING IMMUNOGLOBULIN-LIKE LECTIN"/>
    <property type="match status" value="1"/>
</dbReference>
<evidence type="ECO:0000256" key="1">
    <source>
        <dbReference type="ARBA" id="ARBA00004167"/>
    </source>
</evidence>
<keyword evidence="2" id="KW-0812">Transmembrane</keyword>
<name>A0A8C5GYL4_GOUWI</name>
<accession>A0A8C5GYL4</accession>
<feature type="region of interest" description="Disordered" evidence="9">
    <location>
        <begin position="187"/>
        <end position="207"/>
    </location>
</feature>
<evidence type="ECO:0000259" key="10">
    <source>
        <dbReference type="PROSITE" id="PS50835"/>
    </source>
</evidence>
<comment type="subcellular location">
    <subcellularLocation>
        <location evidence="1">Membrane</location>
        <topology evidence="1">Single-pass membrane protein</topology>
    </subcellularLocation>
</comment>
<evidence type="ECO:0000256" key="8">
    <source>
        <dbReference type="ARBA" id="ARBA00038361"/>
    </source>
</evidence>
<feature type="domain" description="Ig-like" evidence="10">
    <location>
        <begin position="53"/>
        <end position="145"/>
    </location>
</feature>
<evidence type="ECO:0000256" key="9">
    <source>
        <dbReference type="SAM" id="MobiDB-lite"/>
    </source>
</evidence>
<keyword evidence="7" id="KW-1015">Disulfide bond</keyword>
<dbReference type="GO" id="GO:0007155">
    <property type="term" value="P:cell adhesion"/>
    <property type="evidence" value="ECO:0007669"/>
    <property type="project" value="UniProtKB-KW"/>
</dbReference>
<dbReference type="GO" id="GO:0030246">
    <property type="term" value="F:carbohydrate binding"/>
    <property type="evidence" value="ECO:0007669"/>
    <property type="project" value="UniProtKB-KW"/>
</dbReference>
<evidence type="ECO:0000256" key="2">
    <source>
        <dbReference type="ARBA" id="ARBA00022692"/>
    </source>
</evidence>
<reference evidence="11" key="1">
    <citation type="submission" date="2020-06" db="EMBL/GenBank/DDBJ databases">
        <authorList>
            <consortium name="Wellcome Sanger Institute Data Sharing"/>
        </authorList>
    </citation>
    <scope>NUCLEOTIDE SEQUENCE [LARGE SCALE GENOMIC DNA]</scope>
</reference>
<evidence type="ECO:0000256" key="6">
    <source>
        <dbReference type="ARBA" id="ARBA00023136"/>
    </source>
</evidence>
<dbReference type="PROSITE" id="PS50835">
    <property type="entry name" value="IG_LIKE"/>
    <property type="match status" value="2"/>
</dbReference>
<dbReference type="Proteomes" id="UP000694680">
    <property type="component" value="Chromosome 16"/>
</dbReference>
<dbReference type="SUPFAM" id="SSF48726">
    <property type="entry name" value="Immunoglobulin"/>
    <property type="match status" value="2"/>
</dbReference>
<proteinExistence type="inferred from homology"/>
<protein>
    <recommendedName>
        <fullName evidence="10">Ig-like domain-containing protein</fullName>
    </recommendedName>
</protein>
<evidence type="ECO:0000256" key="7">
    <source>
        <dbReference type="ARBA" id="ARBA00023157"/>
    </source>
</evidence>
<evidence type="ECO:0000256" key="4">
    <source>
        <dbReference type="ARBA" id="ARBA00022889"/>
    </source>
</evidence>
<dbReference type="Pfam" id="PF13927">
    <property type="entry name" value="Ig_3"/>
    <property type="match status" value="1"/>
</dbReference>
<comment type="similarity">
    <text evidence="8">Belongs to the immunoglobulin superfamily. SIGLEC (sialic acid binding Ig-like lectin) family.</text>
</comment>
<dbReference type="GO" id="GO:0033691">
    <property type="term" value="F:sialic acid binding"/>
    <property type="evidence" value="ECO:0007669"/>
    <property type="project" value="TreeGrafter"/>
</dbReference>
<dbReference type="Ensembl" id="ENSGWIT00000040042.1">
    <property type="protein sequence ID" value="ENSGWIP00000036752.1"/>
    <property type="gene ID" value="ENSGWIG00000018910.1"/>
</dbReference>
<reference evidence="11" key="3">
    <citation type="submission" date="2025-09" db="UniProtKB">
        <authorList>
            <consortium name="Ensembl"/>
        </authorList>
    </citation>
    <scope>IDENTIFICATION</scope>
</reference>
<dbReference type="InterPro" id="IPR051036">
    <property type="entry name" value="SIGLEC"/>
</dbReference>
<sequence length="238" mass="26341">MQKMNCSIMINDLTVSDTGSYQVKVIGRMSGRTERFHFRPKTTVKVTGLQQTPTLLIPTLTEGEQSTLTCVSPGLCSGSDPEITWIWSGLGEINSDNPGNNMEVTTFKQNSTLTFNSSAEHHGVNVTCRVKFTGNIITEKSSTVSVMYMKEVQIIGDKSVKEGDTLNLTCTVESFPPSQITWVKMQKGTKTDRPEDRLSDLQSNNETTLQEENESVMLFISNTTKEHSDDMSALLNIA</sequence>
<evidence type="ECO:0000256" key="5">
    <source>
        <dbReference type="ARBA" id="ARBA00022989"/>
    </source>
</evidence>
<organism evidence="11 12">
    <name type="scientific">Gouania willdenowi</name>
    <name type="common">Blunt-snouted clingfish</name>
    <name type="synonym">Lepadogaster willdenowi</name>
    <dbReference type="NCBI Taxonomy" id="441366"/>
    <lineage>
        <taxon>Eukaryota</taxon>
        <taxon>Metazoa</taxon>
        <taxon>Chordata</taxon>
        <taxon>Craniata</taxon>
        <taxon>Vertebrata</taxon>
        <taxon>Euteleostomi</taxon>
        <taxon>Actinopterygii</taxon>
        <taxon>Neopterygii</taxon>
        <taxon>Teleostei</taxon>
        <taxon>Neoteleostei</taxon>
        <taxon>Acanthomorphata</taxon>
        <taxon>Ovalentaria</taxon>
        <taxon>Blenniimorphae</taxon>
        <taxon>Blenniiformes</taxon>
        <taxon>Gobiesocoidei</taxon>
        <taxon>Gobiesocidae</taxon>
        <taxon>Gobiesocinae</taxon>
        <taxon>Gouania</taxon>
    </lineage>
</organism>